<reference evidence="3 6" key="2">
    <citation type="submission" date="2017-08" db="EMBL/GenBank/DDBJ databases">
        <title>The complete genome sequence of moderately halophilic actinomycete Actinopolyspora erythraea YIM 90600, the producer of novel erythromycin, novel actinopolysporins A-C and tubercidin.</title>
        <authorList>
            <person name="Yin M."/>
            <person name="Tang S."/>
        </authorList>
    </citation>
    <scope>NUCLEOTIDE SEQUENCE [LARGE SCALE GENOMIC DNA]</scope>
    <source>
        <strain evidence="3 6">YIM 90600</strain>
    </source>
</reference>
<evidence type="ECO:0000259" key="2">
    <source>
        <dbReference type="Pfam" id="PF07992"/>
    </source>
</evidence>
<protein>
    <submittedName>
        <fullName evidence="3">Dimethylaniline monooxygenase</fullName>
    </submittedName>
</protein>
<evidence type="ECO:0000313" key="4">
    <source>
        <dbReference type="EMBL" id="KGI81899.1"/>
    </source>
</evidence>
<dbReference type="SUPFAM" id="SSF51905">
    <property type="entry name" value="FAD/NAD(P)-binding domain"/>
    <property type="match status" value="1"/>
</dbReference>
<keyword evidence="3" id="KW-0503">Monooxygenase</keyword>
<dbReference type="HOGENOM" id="CLU_037308_0_0_11"/>
<dbReference type="PRINTS" id="PR00368">
    <property type="entry name" value="FADPNR"/>
</dbReference>
<feature type="domain" description="FAD/NAD(P)-binding" evidence="2">
    <location>
        <begin position="6"/>
        <end position="227"/>
    </location>
</feature>
<dbReference type="Pfam" id="PF07992">
    <property type="entry name" value="Pyr_redox_2"/>
    <property type="match status" value="1"/>
</dbReference>
<sequence>MNETVDVAIVGAGPYGLSLAAHLRAAGVSHRQFGVPLNLWRTAMPRGMYLKSQGFACSLSDPHASHTLEKFCRETGRAYADIGIPVSLDTFLEYGTWFERNQAPDVEQVLVDDVRRVGDHYEVELTDGRSATARNVVIATGVEHFARVPDVLAQLPAHLASHSSAHVDLGVFRDREVAVVGSGQSALETAALLRESGASVRIIARSGRIVWNGLPPTEDRSLRRRLREPEAGLGTGWATWFYSEHPELFRRLPVATRVRLARTALGPAGAWWLRDRVDGRIPMLLDRQLDWADPTGDRVRLGLRRGGETSTLSLDHVISATGYRPDLGRLPFLNPELRGRVGTLDRAPRVDAAYQSTVPGLFFVGPAVAATFGPVMRFVYGADHAARAVTGRVAPARERRAFVLPGVGR</sequence>
<dbReference type="InterPro" id="IPR050982">
    <property type="entry name" value="Auxin_biosynth/cation_transpt"/>
</dbReference>
<dbReference type="GO" id="GO:0004497">
    <property type="term" value="F:monooxygenase activity"/>
    <property type="evidence" value="ECO:0007669"/>
    <property type="project" value="UniProtKB-KW"/>
</dbReference>
<evidence type="ECO:0000313" key="5">
    <source>
        <dbReference type="Proteomes" id="UP000029737"/>
    </source>
</evidence>
<proteinExistence type="predicted"/>
<dbReference type="InterPro" id="IPR036188">
    <property type="entry name" value="FAD/NAD-bd_sf"/>
</dbReference>
<evidence type="ECO:0000256" key="1">
    <source>
        <dbReference type="ARBA" id="ARBA00023002"/>
    </source>
</evidence>
<dbReference type="KEGG" id="aey:CDG81_08995"/>
<keyword evidence="1" id="KW-0560">Oxidoreductase</keyword>
<dbReference type="AlphaFoldDB" id="A0A099D7B5"/>
<keyword evidence="5" id="KW-1185">Reference proteome</keyword>
<name>A0A099D7B5_9ACTN</name>
<dbReference type="Proteomes" id="UP000215043">
    <property type="component" value="Chromosome"/>
</dbReference>
<accession>A0A099D7B5</accession>
<dbReference type="EMBL" id="CP022752">
    <property type="protein sequence ID" value="ASU78398.1"/>
    <property type="molecule type" value="Genomic_DNA"/>
</dbReference>
<dbReference type="PANTHER" id="PTHR43539">
    <property type="entry name" value="FLAVIN-BINDING MONOOXYGENASE-LIKE PROTEIN (AFU_ORTHOLOGUE AFUA_4G09220)"/>
    <property type="match status" value="1"/>
</dbReference>
<gene>
    <name evidence="3" type="ORF">CDG81_08995</name>
    <name evidence="4" type="ORF">IL38_07675</name>
</gene>
<dbReference type="RefSeq" id="WP_043571758.1">
    <property type="nucleotide sequence ID" value="NZ_CP022752.1"/>
</dbReference>
<dbReference type="Gene3D" id="3.50.50.60">
    <property type="entry name" value="FAD/NAD(P)-binding domain"/>
    <property type="match status" value="1"/>
</dbReference>
<dbReference type="PANTHER" id="PTHR43539:SF91">
    <property type="entry name" value="FAD-DEPENDENT URATE HYDROXYLASE"/>
    <property type="match status" value="1"/>
</dbReference>
<dbReference type="eggNOG" id="COG2072">
    <property type="taxonomic scope" value="Bacteria"/>
</dbReference>
<organism evidence="3 6">
    <name type="scientific">Actinopolyspora erythraea</name>
    <dbReference type="NCBI Taxonomy" id="414996"/>
    <lineage>
        <taxon>Bacteria</taxon>
        <taxon>Bacillati</taxon>
        <taxon>Actinomycetota</taxon>
        <taxon>Actinomycetes</taxon>
        <taxon>Actinopolysporales</taxon>
        <taxon>Actinopolysporaceae</taxon>
        <taxon>Actinopolyspora</taxon>
    </lineage>
</organism>
<dbReference type="GO" id="GO:0050660">
    <property type="term" value="F:flavin adenine dinucleotide binding"/>
    <property type="evidence" value="ECO:0007669"/>
    <property type="project" value="TreeGrafter"/>
</dbReference>
<dbReference type="InterPro" id="IPR023753">
    <property type="entry name" value="FAD/NAD-binding_dom"/>
</dbReference>
<dbReference type="OrthoDB" id="9778740at2"/>
<evidence type="ECO:0000313" key="6">
    <source>
        <dbReference type="Proteomes" id="UP000215043"/>
    </source>
</evidence>
<dbReference type="Proteomes" id="UP000029737">
    <property type="component" value="Unassembled WGS sequence"/>
</dbReference>
<evidence type="ECO:0000313" key="3">
    <source>
        <dbReference type="EMBL" id="ASU78398.1"/>
    </source>
</evidence>
<reference evidence="4 5" key="1">
    <citation type="journal article" date="2014" name="PLoS ONE">
        <title>Identification and Characterization of a New Erythromycin Biosynthetic Gene Cluster in Actinopolyspora erythraea YIM90600, a Novel Erythronolide-Producing Halophilic Actinomycete Isolated from Salt Field.</title>
        <authorList>
            <person name="Chen D."/>
            <person name="Feng J."/>
            <person name="Huang L."/>
            <person name="Zhang Q."/>
            <person name="Wu J."/>
            <person name="Zhu X."/>
            <person name="Duan Y."/>
            <person name="Xu Z."/>
        </authorList>
    </citation>
    <scope>NUCLEOTIDE SEQUENCE [LARGE SCALE GENOMIC DNA]</scope>
    <source>
        <strain evidence="4 5">YIM90600</strain>
    </source>
</reference>
<dbReference type="PRINTS" id="PR00469">
    <property type="entry name" value="PNDRDTASEII"/>
</dbReference>
<dbReference type="EMBL" id="JPMV01000014">
    <property type="protein sequence ID" value="KGI81899.1"/>
    <property type="molecule type" value="Genomic_DNA"/>
</dbReference>